<feature type="compositionally biased region" description="Acidic residues" evidence="2">
    <location>
        <begin position="657"/>
        <end position="672"/>
    </location>
</feature>
<feature type="compositionally biased region" description="Basic and acidic residues" evidence="2">
    <location>
        <begin position="1016"/>
        <end position="1027"/>
    </location>
</feature>
<feature type="region of interest" description="Disordered" evidence="2">
    <location>
        <begin position="188"/>
        <end position="244"/>
    </location>
</feature>
<evidence type="ECO:0000313" key="3">
    <source>
        <dbReference type="EMBL" id="GMI47134.1"/>
    </source>
</evidence>
<proteinExistence type="predicted"/>
<feature type="compositionally biased region" description="Basic residues" evidence="2">
    <location>
        <begin position="733"/>
        <end position="749"/>
    </location>
</feature>
<feature type="region of interest" description="Disordered" evidence="2">
    <location>
        <begin position="654"/>
        <end position="788"/>
    </location>
</feature>
<feature type="compositionally biased region" description="Basic and acidic residues" evidence="2">
    <location>
        <begin position="693"/>
        <end position="702"/>
    </location>
</feature>
<organism evidence="3 4">
    <name type="scientific">Triparma columacea</name>
    <dbReference type="NCBI Taxonomy" id="722753"/>
    <lineage>
        <taxon>Eukaryota</taxon>
        <taxon>Sar</taxon>
        <taxon>Stramenopiles</taxon>
        <taxon>Ochrophyta</taxon>
        <taxon>Bolidophyceae</taxon>
        <taxon>Parmales</taxon>
        <taxon>Triparmaceae</taxon>
        <taxon>Triparma</taxon>
    </lineage>
</organism>
<feature type="coiled-coil region" evidence="1">
    <location>
        <begin position="1159"/>
        <end position="1191"/>
    </location>
</feature>
<gene>
    <name evidence="3" type="ORF">TrCOL_g5310</name>
</gene>
<evidence type="ECO:0000256" key="2">
    <source>
        <dbReference type="SAM" id="MobiDB-lite"/>
    </source>
</evidence>
<keyword evidence="4" id="KW-1185">Reference proteome</keyword>
<dbReference type="OrthoDB" id="195779at2759"/>
<feature type="compositionally biased region" description="Basic and acidic residues" evidence="2">
    <location>
        <begin position="1077"/>
        <end position="1094"/>
    </location>
</feature>
<dbReference type="Proteomes" id="UP001165065">
    <property type="component" value="Unassembled WGS sequence"/>
</dbReference>
<evidence type="ECO:0000256" key="1">
    <source>
        <dbReference type="SAM" id="Coils"/>
    </source>
</evidence>
<feature type="compositionally biased region" description="Basic and acidic residues" evidence="2">
    <location>
        <begin position="1034"/>
        <end position="1066"/>
    </location>
</feature>
<feature type="compositionally biased region" description="Low complexity" evidence="2">
    <location>
        <begin position="762"/>
        <end position="771"/>
    </location>
</feature>
<protein>
    <submittedName>
        <fullName evidence="3">Uncharacterized protein</fullName>
    </submittedName>
</protein>
<dbReference type="EMBL" id="BRYA01000331">
    <property type="protein sequence ID" value="GMI47134.1"/>
    <property type="molecule type" value="Genomic_DNA"/>
</dbReference>
<feature type="compositionally biased region" description="Low complexity" evidence="2">
    <location>
        <begin position="215"/>
        <end position="231"/>
    </location>
</feature>
<sequence length="1707" mass="193021">MDEPGPTSNHYVEKTLRTTDKYEAPIPYRIAKLASVSGSGGTEEKLSESFLASSQKWRTKQRLTSELTLLMRESEDDNQRRKVERILQQDFPINPTLEKLLARQRKRGAIIEEKSPFDRSDTFMNNVNDVLHQTQKLESVEHASRTMVHPFTHVPLVTATTGPAAPPEVRIENDKKQAEHLALHRGEAGIGGGEEEEHMMSPPASPTMARSRGASPTREPTSPTPEVDSPPADSPPKPSVPAGSAANLAFSLRPPKVKPELLNPDFLDKLTPDELFRTLNDQADLNVTKFRLQNDMQRSSERATTANSFFFTVEEEAKNTIVDRIDTRDDLFARLMGEEAELDARPKTSQQLKKKTSSTGLLPAAKASAALPALQMQIRTKVNVTLDDIGRIRTNTSEMVSLFEPEQMSNNLVDLRLKTVGKCKSSDPYPLMPMCQVPPLYYSQSAEPVRDRDKDWHLDSERKFLGDDVDVAVGRIKIEKDNMKAAKLQGVDYDFKPPLGVGNYPNMGHDTRELVYSDEAGYLISRELLWRGAVLVSRSYCVMSAFGMGIAGRVHAVGLHIPRYILLECYTRENSASHQIWVSMEMLEKLFDDRPEMLKAGMKNQMIFELCRMCFFEYNIHEQYVNAPGADATGRSDELPPKVTKYRHNEKWHIDTVEDETEQADSDDEEDLEMAKKKSLRKASMAAMGKPSTAEEEKKEDGGGEETVGVNGGGDGGGDGNEDVTCTPEKIVSKRQKKVSVRTMKKSPHARRDSSPERDPKSSPSASAKSPQKVILNEDGNPGKPGERTNVWQVKKTWVVEYLKISKGRKLSAADVRRVELRRKRAEEAAAAEAARQAWLKMPRRMRGLVVGTAVKISGYLVNVMVYEFKQQPGMYLTRIHDIFHGQVYELKISASVLGKLLKIKRKSMRWKPEQKKAAIMNWLVGHSKAPLAEAMAGRPELVKVSDPLTGEERTRLDWTAGQRFGVMGKYIPRNELRYRKRVKTFVQPKMNYAVGLVDTDPMDWLSAEEAGGAKGGEKIRMRELRQPYKKKKEKVEEEGGGGKRGGEKGGGKEKKVKVEEREGRPNSKGQSKRGRSRGEEGKEGRPKSRESGSRGKSGGKRGGGSREKRKTRRSKSNASTSPSAGPSQEELYAMAKQEEKEMMLKKKEEAPVVNLVAIEKKIALEEELEKKRVEDEKERVKLEAEAAANRFVSYANSTKDFHKWRKRKEEAKDVEPPLYELDVEGERMKGTMETVKGEEVGFWGKNCLHVNFYCPRNFVGRCTSLLGLGYVRDHERKGRPMFRIGCKPRREVGNGKRVCGGVAKVDGFRGIFALYRSGTGNNWGSGDGGGDEIRLTFSVVSEVGGKKFEGKLETNSTFMLRLTIDDCFRVCQGTDWMEQAKLGDDEELEMQKANQTERLKELKGEEEKALEKCKEELAKAKKMAAKLRLEHKNKAEKEFREAKEKVKQEKLKMRNILATIVDKAEESWRVVGVKLLENCTWFEVFPNERIYVGDKLVQSAVGLPCILAETLIGGKKKKMKKEEVEDEVEEEEVSSYYTMKLNCQVYQSVHKINSISKYRDKYRTLMFTVSQERNRLRFIGYDFETSDYFVFSYSEAEQEEMVKFQRELSKKEIEYQFSSAFLNAQYEDDGTYFGTKKRKFVIKFVGEVEADGLDIKMTADEERRAAANLDAMMVETSERAKSRQEAARKKLEDEEEVGWGAVEIDD</sequence>
<feature type="coiled-coil region" evidence="1">
    <location>
        <begin position="1386"/>
        <end position="1453"/>
    </location>
</feature>
<feature type="compositionally biased region" description="Polar residues" evidence="2">
    <location>
        <begin position="1118"/>
        <end position="1127"/>
    </location>
</feature>
<evidence type="ECO:0000313" key="4">
    <source>
        <dbReference type="Proteomes" id="UP001165065"/>
    </source>
</evidence>
<reference evidence="4" key="1">
    <citation type="journal article" date="2023" name="Commun. Biol.">
        <title>Genome analysis of Parmales, the sister group of diatoms, reveals the evolutionary specialization of diatoms from phago-mixotrophs to photoautotrophs.</title>
        <authorList>
            <person name="Ban H."/>
            <person name="Sato S."/>
            <person name="Yoshikawa S."/>
            <person name="Yamada K."/>
            <person name="Nakamura Y."/>
            <person name="Ichinomiya M."/>
            <person name="Sato N."/>
            <person name="Blanc-Mathieu R."/>
            <person name="Endo H."/>
            <person name="Kuwata A."/>
            <person name="Ogata H."/>
        </authorList>
    </citation>
    <scope>NUCLEOTIDE SEQUENCE [LARGE SCALE GENOMIC DNA]</scope>
</reference>
<feature type="region of interest" description="Disordered" evidence="2">
    <location>
        <begin position="1010"/>
        <end position="1137"/>
    </location>
</feature>
<feature type="compositionally biased region" description="Gly residues" evidence="2">
    <location>
        <begin position="710"/>
        <end position="719"/>
    </location>
</feature>
<name>A0A9W7GLK4_9STRA</name>
<comment type="caution">
    <text evidence="3">The sequence shown here is derived from an EMBL/GenBank/DDBJ whole genome shotgun (WGS) entry which is preliminary data.</text>
</comment>
<accession>A0A9W7GLK4</accession>
<feature type="compositionally biased region" description="Basic and acidic residues" evidence="2">
    <location>
        <begin position="750"/>
        <end position="761"/>
    </location>
</feature>
<keyword evidence="1" id="KW-0175">Coiled coil</keyword>